<evidence type="ECO:0000313" key="3">
    <source>
        <dbReference type="Proteomes" id="UP001566132"/>
    </source>
</evidence>
<proteinExistence type="predicted"/>
<protein>
    <submittedName>
        <fullName evidence="2">Uncharacterized protein</fullName>
    </submittedName>
</protein>
<keyword evidence="3" id="KW-1185">Reference proteome</keyword>
<keyword evidence="1" id="KW-0812">Transmembrane</keyword>
<dbReference type="EMBL" id="JBDJPC010000012">
    <property type="protein sequence ID" value="KAL1489309.1"/>
    <property type="molecule type" value="Genomic_DNA"/>
</dbReference>
<organism evidence="2 3">
    <name type="scientific">Hypothenemus hampei</name>
    <name type="common">Coffee berry borer</name>
    <dbReference type="NCBI Taxonomy" id="57062"/>
    <lineage>
        <taxon>Eukaryota</taxon>
        <taxon>Metazoa</taxon>
        <taxon>Ecdysozoa</taxon>
        <taxon>Arthropoda</taxon>
        <taxon>Hexapoda</taxon>
        <taxon>Insecta</taxon>
        <taxon>Pterygota</taxon>
        <taxon>Neoptera</taxon>
        <taxon>Endopterygota</taxon>
        <taxon>Coleoptera</taxon>
        <taxon>Polyphaga</taxon>
        <taxon>Cucujiformia</taxon>
        <taxon>Curculionidae</taxon>
        <taxon>Scolytinae</taxon>
        <taxon>Hypothenemus</taxon>
    </lineage>
</organism>
<comment type="caution">
    <text evidence="2">The sequence shown here is derived from an EMBL/GenBank/DDBJ whole genome shotgun (WGS) entry which is preliminary data.</text>
</comment>
<keyword evidence="1" id="KW-0472">Membrane</keyword>
<reference evidence="2 3" key="1">
    <citation type="submission" date="2024-05" db="EMBL/GenBank/DDBJ databases">
        <title>Genetic variation in Jamaican populations of the coffee berry borer (Hypothenemus hampei).</title>
        <authorList>
            <person name="Errbii M."/>
            <person name="Myrie A."/>
        </authorList>
    </citation>
    <scope>NUCLEOTIDE SEQUENCE [LARGE SCALE GENOMIC DNA]</scope>
    <source>
        <strain evidence="2">JA-Hopewell-2020-01-JO</strain>
        <tissue evidence="2">Whole body</tissue>
    </source>
</reference>
<name>A0ABD1E3P8_HYPHA</name>
<gene>
    <name evidence="2" type="ORF">ABEB36_014232</name>
</gene>
<keyword evidence="1" id="KW-1133">Transmembrane helix</keyword>
<evidence type="ECO:0000256" key="1">
    <source>
        <dbReference type="SAM" id="Phobius"/>
    </source>
</evidence>
<evidence type="ECO:0000313" key="2">
    <source>
        <dbReference type="EMBL" id="KAL1489309.1"/>
    </source>
</evidence>
<dbReference type="Proteomes" id="UP001566132">
    <property type="component" value="Unassembled WGS sequence"/>
</dbReference>
<feature type="transmembrane region" description="Helical" evidence="1">
    <location>
        <begin position="102"/>
        <end position="126"/>
    </location>
</feature>
<dbReference type="AlphaFoldDB" id="A0ABD1E3P8"/>
<accession>A0ABD1E3P8</accession>
<sequence>MDFIDSVWNSIKDLFTKKTDSVPTSTDAPLNLYPIDFDMSTKPTEPTEYSVQHFIIRIFTSPTLATESESLILSKPSESPTENYEEIVTNKVLSGGNEVNVLYFYIVLIMGLIILMGIIGGIVFWCKNNKLRSEKRNKYPVFSVTNSEYMNPKDLEKNS</sequence>